<dbReference type="STRING" id="1437603.GCA_000771525_01792"/>
<dbReference type="AlphaFoldDB" id="A0A087C4J9"/>
<keyword evidence="15" id="KW-1185">Reference proteome</keyword>
<dbReference type="InterPro" id="IPR050536">
    <property type="entry name" value="DtxR_MntR_Metal-Reg"/>
</dbReference>
<feature type="region of interest" description="Disordered" evidence="12">
    <location>
        <begin position="218"/>
        <end position="251"/>
    </location>
</feature>
<evidence type="ECO:0000256" key="12">
    <source>
        <dbReference type="SAM" id="MobiDB-lite"/>
    </source>
</evidence>
<evidence type="ECO:0000256" key="7">
    <source>
        <dbReference type="ARBA" id="ARBA00023125"/>
    </source>
</evidence>
<dbReference type="GO" id="GO:0005737">
    <property type="term" value="C:cytoplasm"/>
    <property type="evidence" value="ECO:0007669"/>
    <property type="project" value="UniProtKB-SubCell"/>
</dbReference>
<keyword evidence="9" id="KW-0804">Transcription</keyword>
<keyword evidence="6" id="KW-0805">Transcription regulation</keyword>
<keyword evidence="10" id="KW-0464">Manganese</keyword>
<dbReference type="InterPro" id="IPR036390">
    <property type="entry name" value="WH_DNA-bd_sf"/>
</dbReference>
<dbReference type="InterPro" id="IPR036388">
    <property type="entry name" value="WH-like_DNA-bd_sf"/>
</dbReference>
<gene>
    <name evidence="14" type="ORF">BMON_1463</name>
</gene>
<dbReference type="Proteomes" id="UP000029082">
    <property type="component" value="Unassembled WGS sequence"/>
</dbReference>
<dbReference type="FunFam" id="1.10.60.10:FF:000004">
    <property type="entry name" value="DtxR family transcriptional regulator"/>
    <property type="match status" value="1"/>
</dbReference>
<evidence type="ECO:0000256" key="8">
    <source>
        <dbReference type="ARBA" id="ARBA00023159"/>
    </source>
</evidence>
<evidence type="ECO:0000256" key="11">
    <source>
        <dbReference type="ARBA" id="ARBA00032593"/>
    </source>
</evidence>
<dbReference type="Pfam" id="PF02742">
    <property type="entry name" value="Fe_dep_repr_C"/>
    <property type="match status" value="1"/>
</dbReference>
<dbReference type="PROSITE" id="PS50944">
    <property type="entry name" value="HTH_DTXR"/>
    <property type="match status" value="1"/>
</dbReference>
<dbReference type="Gene3D" id="1.10.60.10">
    <property type="entry name" value="Iron dependent repressor, metal binding and dimerisation domain"/>
    <property type="match status" value="1"/>
</dbReference>
<dbReference type="GO" id="GO:0046983">
    <property type="term" value="F:protein dimerization activity"/>
    <property type="evidence" value="ECO:0007669"/>
    <property type="project" value="InterPro"/>
</dbReference>
<dbReference type="EMBL" id="JGZE01000004">
    <property type="protein sequence ID" value="KFI78199.1"/>
    <property type="molecule type" value="Genomic_DNA"/>
</dbReference>
<evidence type="ECO:0000256" key="1">
    <source>
        <dbReference type="ARBA" id="ARBA00004496"/>
    </source>
</evidence>
<evidence type="ECO:0000256" key="3">
    <source>
        <dbReference type="ARBA" id="ARBA00011738"/>
    </source>
</evidence>
<reference evidence="14 15" key="1">
    <citation type="submission" date="2014-03" db="EMBL/GenBank/DDBJ databases">
        <title>Genomics of Bifidobacteria.</title>
        <authorList>
            <person name="Ventura M."/>
            <person name="Milani C."/>
            <person name="Lugli G.A."/>
        </authorList>
    </citation>
    <scope>NUCLEOTIDE SEQUENCE [LARGE SCALE GENOMIC DNA]</scope>
    <source>
        <strain evidence="14 15">DSM 21395</strain>
    </source>
</reference>
<dbReference type="Gene3D" id="1.10.10.10">
    <property type="entry name" value="Winged helix-like DNA-binding domain superfamily/Winged helix DNA-binding domain"/>
    <property type="match status" value="1"/>
</dbReference>
<dbReference type="InterPro" id="IPR022689">
    <property type="entry name" value="Iron_dep_repressor"/>
</dbReference>
<keyword evidence="8" id="KW-0010">Activator</keyword>
<accession>A0A087C4J9</accession>
<dbReference type="PANTHER" id="PTHR33238">
    <property type="entry name" value="IRON (METAL) DEPENDENT REPRESSOR, DTXR FAMILY"/>
    <property type="match status" value="1"/>
</dbReference>
<dbReference type="InterPro" id="IPR036421">
    <property type="entry name" value="Fe_dep_repressor_sf"/>
</dbReference>
<keyword evidence="7" id="KW-0238">DNA-binding</keyword>
<evidence type="ECO:0000256" key="10">
    <source>
        <dbReference type="ARBA" id="ARBA00023211"/>
    </source>
</evidence>
<evidence type="ECO:0000313" key="14">
    <source>
        <dbReference type="EMBL" id="KFI78199.1"/>
    </source>
</evidence>
<dbReference type="GO" id="GO:0045892">
    <property type="term" value="P:negative regulation of DNA-templated transcription"/>
    <property type="evidence" value="ECO:0007669"/>
    <property type="project" value="TreeGrafter"/>
</dbReference>
<comment type="similarity">
    <text evidence="2">Belongs to the DtxR/MntR family.</text>
</comment>
<evidence type="ECO:0000256" key="6">
    <source>
        <dbReference type="ARBA" id="ARBA00023015"/>
    </source>
</evidence>
<dbReference type="SUPFAM" id="SSF46785">
    <property type="entry name" value="Winged helix' DNA-binding domain"/>
    <property type="match status" value="1"/>
</dbReference>
<evidence type="ECO:0000313" key="15">
    <source>
        <dbReference type="Proteomes" id="UP000029082"/>
    </source>
</evidence>
<dbReference type="SMART" id="SM00529">
    <property type="entry name" value="HTH_DTXR"/>
    <property type="match status" value="1"/>
</dbReference>
<dbReference type="InterPro" id="IPR001367">
    <property type="entry name" value="Fe_dep_repressor"/>
</dbReference>
<name>A0A087C4J9_9BIFI</name>
<evidence type="ECO:0000259" key="13">
    <source>
        <dbReference type="PROSITE" id="PS50944"/>
    </source>
</evidence>
<dbReference type="PANTHER" id="PTHR33238:SF11">
    <property type="entry name" value="TRANSCRIPTIONAL REGULATOR MNTR"/>
    <property type="match status" value="1"/>
</dbReference>
<dbReference type="eggNOG" id="COG1321">
    <property type="taxonomic scope" value="Bacteria"/>
</dbReference>
<sequence length="279" mass="30090">MTLQDLSPQAQDYLKMIWDLREWGHGAVQPSALAYRAHVRASTVSGAVSRLVAGGYARHTPYGAIALTERGERYAVRMARKHRLLEMFLVTTLGYRWDEVHPEADALEHAASDLMIDRIDELLGHPDADPHGDPIPRADGSLPTQAAITLVDLPDGVPARIVRVNDVEPTLLHRLEHHGAGLHAVIAVSRPQEDDAATSGGHADRSGDEGPIMHIVALNTGDGSPDTAPCTITDPSDPPPNPTNRIPLDAAETARIRVLPLRDERAVGRGEAAANVPRS</sequence>
<evidence type="ECO:0000256" key="2">
    <source>
        <dbReference type="ARBA" id="ARBA00007871"/>
    </source>
</evidence>
<dbReference type="InterPro" id="IPR022687">
    <property type="entry name" value="HTH_DTXR"/>
</dbReference>
<evidence type="ECO:0000256" key="5">
    <source>
        <dbReference type="ARBA" id="ARBA00022491"/>
    </source>
</evidence>
<evidence type="ECO:0000256" key="4">
    <source>
        <dbReference type="ARBA" id="ARBA00022490"/>
    </source>
</evidence>
<organism evidence="14 15">
    <name type="scientific">Bifidobacterium mongoliense DSM 21395</name>
    <dbReference type="NCBI Taxonomy" id="1437603"/>
    <lineage>
        <taxon>Bacteria</taxon>
        <taxon>Bacillati</taxon>
        <taxon>Actinomycetota</taxon>
        <taxon>Actinomycetes</taxon>
        <taxon>Bifidobacteriales</taxon>
        <taxon>Bifidobacteriaceae</taxon>
        <taxon>Bifidobacterium</taxon>
    </lineage>
</organism>
<dbReference type="Pfam" id="PF01325">
    <property type="entry name" value="Fe_dep_repress"/>
    <property type="match status" value="1"/>
</dbReference>
<dbReference type="RefSeq" id="WP_051917808.1">
    <property type="nucleotide sequence ID" value="NZ_JGZE01000004.1"/>
</dbReference>
<evidence type="ECO:0000256" key="9">
    <source>
        <dbReference type="ARBA" id="ARBA00023163"/>
    </source>
</evidence>
<dbReference type="GO" id="GO:0003700">
    <property type="term" value="F:DNA-binding transcription factor activity"/>
    <property type="evidence" value="ECO:0007669"/>
    <property type="project" value="InterPro"/>
</dbReference>
<comment type="caution">
    <text evidence="14">The sequence shown here is derived from an EMBL/GenBank/DDBJ whole genome shotgun (WGS) entry which is preliminary data.</text>
</comment>
<dbReference type="GO" id="GO:0003677">
    <property type="term" value="F:DNA binding"/>
    <property type="evidence" value="ECO:0007669"/>
    <property type="project" value="UniProtKB-KW"/>
</dbReference>
<feature type="domain" description="HTH dtxR-type" evidence="13">
    <location>
        <begin position="6"/>
        <end position="68"/>
    </location>
</feature>
<dbReference type="GO" id="GO:0046914">
    <property type="term" value="F:transition metal ion binding"/>
    <property type="evidence" value="ECO:0007669"/>
    <property type="project" value="InterPro"/>
</dbReference>
<keyword evidence="5" id="KW-0678">Repressor</keyword>
<dbReference type="OrthoDB" id="9791355at2"/>
<comment type="subcellular location">
    <subcellularLocation>
        <location evidence="1">Cytoplasm</location>
    </subcellularLocation>
</comment>
<keyword evidence="4" id="KW-0963">Cytoplasm</keyword>
<dbReference type="SUPFAM" id="SSF47979">
    <property type="entry name" value="Iron-dependent repressor protein, dimerization domain"/>
    <property type="match status" value="1"/>
</dbReference>
<proteinExistence type="inferred from homology"/>
<comment type="subunit">
    <text evidence="3">Homodimer.</text>
</comment>
<protein>
    <recommendedName>
        <fullName evidence="11">Manganese transport regulator</fullName>
    </recommendedName>
</protein>